<gene>
    <name evidence="1" type="ORF">CEW87_18440</name>
</gene>
<dbReference type="GO" id="GO:0030234">
    <property type="term" value="F:enzyme regulator activity"/>
    <property type="evidence" value="ECO:0007669"/>
    <property type="project" value="InterPro"/>
</dbReference>
<dbReference type="Gene3D" id="3.30.70.120">
    <property type="match status" value="1"/>
</dbReference>
<dbReference type="EMBL" id="CP022188">
    <property type="protein sequence ID" value="AWI81168.1"/>
    <property type="molecule type" value="Genomic_DNA"/>
</dbReference>
<dbReference type="InterPro" id="IPR002187">
    <property type="entry name" value="N-reg_PII"/>
</dbReference>
<organism evidence="1 2">
    <name type="scientific">Parazoarcus communis</name>
    <dbReference type="NCBI Taxonomy" id="41977"/>
    <lineage>
        <taxon>Bacteria</taxon>
        <taxon>Pseudomonadati</taxon>
        <taxon>Pseudomonadota</taxon>
        <taxon>Betaproteobacteria</taxon>
        <taxon>Rhodocyclales</taxon>
        <taxon>Zoogloeaceae</taxon>
        <taxon>Parazoarcus</taxon>
    </lineage>
</organism>
<protein>
    <submittedName>
        <fullName evidence="1">Transcriptional regulator</fullName>
    </submittedName>
</protein>
<dbReference type="RefSeq" id="WP_108975345.1">
    <property type="nucleotide sequence ID" value="NZ_CP022188.1"/>
</dbReference>
<name>A0A2U8H692_9RHOO</name>
<proteinExistence type="predicted"/>
<reference evidence="1 2" key="1">
    <citation type="submission" date="2017-06" db="EMBL/GenBank/DDBJ databases">
        <title>Azoarcus sp. TSNA42 complete genome sequence.</title>
        <authorList>
            <person name="Woo J.-H."/>
            <person name="Kim H.-S."/>
        </authorList>
    </citation>
    <scope>NUCLEOTIDE SEQUENCE [LARGE SCALE GENOMIC DNA]</scope>
    <source>
        <strain evidence="1 2">TSNA42</strain>
    </source>
</reference>
<dbReference type="OrthoDB" id="330665at2"/>
<dbReference type="Pfam" id="PF00543">
    <property type="entry name" value="P-II"/>
    <property type="match status" value="1"/>
</dbReference>
<sequence length="103" mass="11324">MPNTHPCKLVVLITERALEEKLAQDVMHLGAHGYTVADVRGSGSHGNRAGTWDADRSIRMEVLCDTNTAVTITTHVEARYFEHYAMVAFVADVGVLRPQKFAG</sequence>
<dbReference type="GO" id="GO:0006808">
    <property type="term" value="P:regulation of nitrogen utilization"/>
    <property type="evidence" value="ECO:0007669"/>
    <property type="project" value="InterPro"/>
</dbReference>
<dbReference type="InterPro" id="IPR011322">
    <property type="entry name" value="N-reg_PII-like_a/b"/>
</dbReference>
<dbReference type="AlphaFoldDB" id="A0A2U8H692"/>
<dbReference type="Proteomes" id="UP000244902">
    <property type="component" value="Chromosome"/>
</dbReference>
<dbReference type="InterPro" id="IPR015867">
    <property type="entry name" value="N-reg_PII/ATP_PRibTrfase_C"/>
</dbReference>
<evidence type="ECO:0000313" key="2">
    <source>
        <dbReference type="Proteomes" id="UP000244902"/>
    </source>
</evidence>
<evidence type="ECO:0000313" key="1">
    <source>
        <dbReference type="EMBL" id="AWI81168.1"/>
    </source>
</evidence>
<dbReference type="SUPFAM" id="SSF54913">
    <property type="entry name" value="GlnB-like"/>
    <property type="match status" value="1"/>
</dbReference>
<accession>A0A2U8H692</accession>